<proteinExistence type="predicted"/>
<protein>
    <submittedName>
        <fullName evidence="4">SpoIID/LytB domain-containing protein</fullName>
    </submittedName>
</protein>
<dbReference type="Proteomes" id="UP000782880">
    <property type="component" value="Unassembled WGS sequence"/>
</dbReference>
<evidence type="ECO:0000313" key="5">
    <source>
        <dbReference type="Proteomes" id="UP000782880"/>
    </source>
</evidence>
<dbReference type="EMBL" id="DYVE01000159">
    <property type="protein sequence ID" value="HJG28198.1"/>
    <property type="molecule type" value="Genomic_DNA"/>
</dbReference>
<accession>A0A921LQR0</accession>
<organism evidence="4 5">
    <name type="scientific">Subdoligranulum variabile</name>
    <dbReference type="NCBI Taxonomy" id="214851"/>
    <lineage>
        <taxon>Bacteria</taxon>
        <taxon>Bacillati</taxon>
        <taxon>Bacillota</taxon>
        <taxon>Clostridia</taxon>
        <taxon>Eubacteriales</taxon>
        <taxon>Oscillospiraceae</taxon>
        <taxon>Subdoligranulum</taxon>
    </lineage>
</organism>
<evidence type="ECO:0000256" key="2">
    <source>
        <dbReference type="SAM" id="SignalP"/>
    </source>
</evidence>
<name>A0A921LQR0_9FIRM</name>
<reference evidence="4" key="2">
    <citation type="submission" date="2021-09" db="EMBL/GenBank/DDBJ databases">
        <authorList>
            <person name="Gilroy R."/>
        </authorList>
    </citation>
    <scope>NUCLEOTIDE SEQUENCE</scope>
    <source>
        <strain evidence="4">ChiBcec21-2208</strain>
    </source>
</reference>
<evidence type="ECO:0000313" key="4">
    <source>
        <dbReference type="EMBL" id="HJG28198.1"/>
    </source>
</evidence>
<dbReference type="InterPro" id="IPR013486">
    <property type="entry name" value="SpoIID/LytB"/>
</dbReference>
<feature type="compositionally biased region" description="Pro residues" evidence="1">
    <location>
        <begin position="50"/>
        <end position="62"/>
    </location>
</feature>
<feature type="region of interest" description="Disordered" evidence="1">
    <location>
        <begin position="31"/>
        <end position="64"/>
    </location>
</feature>
<dbReference type="GO" id="GO:0030435">
    <property type="term" value="P:sporulation resulting in formation of a cellular spore"/>
    <property type="evidence" value="ECO:0007669"/>
    <property type="project" value="InterPro"/>
</dbReference>
<comment type="caution">
    <text evidence="4">The sequence shown here is derived from an EMBL/GenBank/DDBJ whole genome shotgun (WGS) entry which is preliminary data.</text>
</comment>
<keyword evidence="2" id="KW-0732">Signal</keyword>
<dbReference type="AlphaFoldDB" id="A0A921LQR0"/>
<evidence type="ECO:0000259" key="3">
    <source>
        <dbReference type="Pfam" id="PF08486"/>
    </source>
</evidence>
<dbReference type="NCBIfam" id="TIGR02669">
    <property type="entry name" value="SpoIID_LytB"/>
    <property type="match status" value="1"/>
</dbReference>
<feature type="signal peptide" evidence="2">
    <location>
        <begin position="1"/>
        <end position="21"/>
    </location>
</feature>
<dbReference type="Pfam" id="PF08486">
    <property type="entry name" value="SpoIID"/>
    <property type="match status" value="1"/>
</dbReference>
<feature type="domain" description="Sporulation stage II protein D amidase enhancer LytB N-terminal" evidence="3">
    <location>
        <begin position="77"/>
        <end position="134"/>
    </location>
</feature>
<dbReference type="InterPro" id="IPR013693">
    <property type="entry name" value="SpoIID/LytB_N"/>
</dbReference>
<evidence type="ECO:0000256" key="1">
    <source>
        <dbReference type="SAM" id="MobiDB-lite"/>
    </source>
</evidence>
<sequence length="334" mass="35402">MRRTLLYAVLLGLLAAAAPFAALLFPGATSDAQPQPTPSPLAPTAEIPEITPPPLPSTPPDTPSQADADLCLYDAALGQTITVSPEEFLIGAAACELPAVWPDQAILAQMVASHSYALSLGDQPMQVNSALCSGWTDAEVLQARWGDEFEERYQHLADLAQTVQSALLCYEGAPAAACYHSISAGKTEASQNVWVTALPYLQGVDSPWDTTVADYEVTIAYSTEQVYTMLQSLGLTPDDDPAGWFGAASLDDAGYVASMEIGGNSFSGTTLRSAFSLRSASFTVSYSDGLFSFTTHGYGHGVGLSQYGAKAMAEDGADWQKILLYYFPGCQIEP</sequence>
<gene>
    <name evidence="4" type="ORF">K8V20_06095</name>
</gene>
<feature type="chain" id="PRO_5038854034" evidence="2">
    <location>
        <begin position="22"/>
        <end position="334"/>
    </location>
</feature>
<reference evidence="4" key="1">
    <citation type="journal article" date="2021" name="PeerJ">
        <title>Extensive microbial diversity within the chicken gut microbiome revealed by metagenomics and culture.</title>
        <authorList>
            <person name="Gilroy R."/>
            <person name="Ravi A."/>
            <person name="Getino M."/>
            <person name="Pursley I."/>
            <person name="Horton D.L."/>
            <person name="Alikhan N.F."/>
            <person name="Baker D."/>
            <person name="Gharbi K."/>
            <person name="Hall N."/>
            <person name="Watson M."/>
            <person name="Adriaenssens E.M."/>
            <person name="Foster-Nyarko E."/>
            <person name="Jarju S."/>
            <person name="Secka A."/>
            <person name="Antonio M."/>
            <person name="Oren A."/>
            <person name="Chaudhuri R.R."/>
            <person name="La Ragione R."/>
            <person name="Hildebrand F."/>
            <person name="Pallen M.J."/>
        </authorList>
    </citation>
    <scope>NUCLEOTIDE SEQUENCE</scope>
    <source>
        <strain evidence="4">ChiBcec21-2208</strain>
    </source>
</reference>